<dbReference type="InterPro" id="IPR042099">
    <property type="entry name" value="ANL_N_sf"/>
</dbReference>
<accession>A0A0P9YU11</accession>
<dbReference type="InterPro" id="IPR050237">
    <property type="entry name" value="ATP-dep_AMP-bd_enzyme"/>
</dbReference>
<dbReference type="PROSITE" id="PS00455">
    <property type="entry name" value="AMP_BINDING"/>
    <property type="match status" value="1"/>
</dbReference>
<dbReference type="PATRIC" id="fig|55398.3.peg.1855"/>
<organism evidence="3 4">
    <name type="scientific">Pseudomonas syringae pv. ribicola</name>
    <dbReference type="NCBI Taxonomy" id="55398"/>
    <lineage>
        <taxon>Bacteria</taxon>
        <taxon>Pseudomonadati</taxon>
        <taxon>Pseudomonadota</taxon>
        <taxon>Gammaproteobacteria</taxon>
        <taxon>Pseudomonadales</taxon>
        <taxon>Pseudomonadaceae</taxon>
        <taxon>Pseudomonas</taxon>
    </lineage>
</organism>
<dbReference type="RefSeq" id="WP_004887557.1">
    <property type="nucleotide sequence ID" value="NZ_LJRF01000056.1"/>
</dbReference>
<comment type="caution">
    <text evidence="3">The sequence shown here is derived from an EMBL/GenBank/DDBJ whole genome shotgun (WGS) entry which is preliminary data.</text>
</comment>
<dbReference type="PANTHER" id="PTHR43767:SF8">
    <property type="entry name" value="LONG-CHAIN-FATTY-ACID--COA LIGASE"/>
    <property type="match status" value="1"/>
</dbReference>
<dbReference type="SUPFAM" id="SSF56801">
    <property type="entry name" value="Acetyl-CoA synthetase-like"/>
    <property type="match status" value="1"/>
</dbReference>
<gene>
    <name evidence="3" type="ORF">ALO47_100576</name>
</gene>
<evidence type="ECO:0000259" key="2">
    <source>
        <dbReference type="Pfam" id="PF00501"/>
    </source>
</evidence>
<keyword evidence="1 3" id="KW-0436">Ligase</keyword>
<dbReference type="Proteomes" id="UP000050554">
    <property type="component" value="Unassembled WGS sequence"/>
</dbReference>
<evidence type="ECO:0000313" key="3">
    <source>
        <dbReference type="EMBL" id="KPY49543.1"/>
    </source>
</evidence>
<evidence type="ECO:0000256" key="1">
    <source>
        <dbReference type="ARBA" id="ARBA00022598"/>
    </source>
</evidence>
<evidence type="ECO:0000313" key="4">
    <source>
        <dbReference type="Proteomes" id="UP000050554"/>
    </source>
</evidence>
<reference evidence="3 4" key="1">
    <citation type="submission" date="2015-09" db="EMBL/GenBank/DDBJ databases">
        <title>Genome announcement of multiple Pseudomonas syringae strains.</title>
        <authorList>
            <person name="Thakur S."/>
            <person name="Wang P.W."/>
            <person name="Gong Y."/>
            <person name="Weir B.S."/>
            <person name="Guttman D.S."/>
        </authorList>
    </citation>
    <scope>NUCLEOTIDE SEQUENCE [LARGE SCALE GENOMIC DNA]</scope>
    <source>
        <strain evidence="3 4">ICMP3882</strain>
    </source>
</reference>
<name>A0A0P9YU11_PSESI</name>
<feature type="domain" description="AMP-dependent synthetase/ligase" evidence="2">
    <location>
        <begin position="13"/>
        <end position="336"/>
    </location>
</feature>
<dbReference type="PANTHER" id="PTHR43767">
    <property type="entry name" value="LONG-CHAIN-FATTY-ACID--COA LIGASE"/>
    <property type="match status" value="1"/>
</dbReference>
<dbReference type="AlphaFoldDB" id="A0A0P9YU11"/>
<dbReference type="Pfam" id="PF00501">
    <property type="entry name" value="AMP-binding"/>
    <property type="match status" value="1"/>
</dbReference>
<dbReference type="Gene3D" id="3.40.50.12780">
    <property type="entry name" value="N-terminal domain of ligase-like"/>
    <property type="match status" value="1"/>
</dbReference>
<dbReference type="EMBL" id="LJRF01000056">
    <property type="protein sequence ID" value="KPY49543.1"/>
    <property type="molecule type" value="Genomic_DNA"/>
</dbReference>
<dbReference type="InterPro" id="IPR000873">
    <property type="entry name" value="AMP-dep_synth/lig_dom"/>
</dbReference>
<dbReference type="GO" id="GO:0016874">
    <property type="term" value="F:ligase activity"/>
    <property type="evidence" value="ECO:0007669"/>
    <property type="project" value="UniProtKB-KW"/>
</dbReference>
<protein>
    <submittedName>
        <fullName evidence="3">Putative long-chain-fatty-acid-CoA ligase</fullName>
    </submittedName>
</protein>
<dbReference type="Pfam" id="PF23562">
    <property type="entry name" value="AMP-binding_C_3"/>
    <property type="match status" value="1"/>
</dbReference>
<sequence>MSHEREQFWQRLESFAYEQPHRIALKGDGVEVSYAALIVEIDQRRQQLRQADTRVVALMLDNSPDALLWDLAILLEGLGCVTLPPFFSVSQQLHCLEQSLADLVIAEPAYHAHLQAAHYEVSAENGLLFWRRTFTTHSLMPSGTAKLTFTSGTTGTPKGVCLSADSVLTVARELYEASRPLQPENYLTLLPLAILLENIGCYAALYAGGSLSLPSQQTLGIQGASGVDPRRLLTCLNQQRADSMILVPQLLLLLVTACEMAAFDASMLRFVAVGGARVSQELLIRAQAANIPVYEGYGLSECASVVALNRPDAQRVGSVGKPLPHVHVRLADDGEVLIGNVPMLGYLGETPPADVWWPTGDLGEFDAEGYLYLKGRKKHQFVTSFGRNVNPEWVEAELTQSGHIAQAFVYGEAMAHNHALLWPQRPEMTDLQLAEAVAQANQRLPDYARVSEWTRLPQPFSPANGLATANGRPRRDAILDHYRSLFISSNPAEGISS</sequence>
<proteinExistence type="predicted"/>
<dbReference type="InterPro" id="IPR020845">
    <property type="entry name" value="AMP-binding_CS"/>
</dbReference>